<evidence type="ECO:0000313" key="4">
    <source>
        <dbReference type="Proteomes" id="UP000002428"/>
    </source>
</evidence>
<evidence type="ECO:0000313" key="2">
    <source>
        <dbReference type="CGD" id="CAL0131492"/>
    </source>
</evidence>
<name>Q6FRW2_CANGA</name>
<dbReference type="EMBL" id="CR380954">
    <property type="protein sequence ID" value="CAG59965.1"/>
    <property type="molecule type" value="Genomic_DNA"/>
</dbReference>
<dbReference type="InParanoid" id="Q6FRW2"/>
<accession>Q6FRW2</accession>
<organism evidence="3 4">
    <name type="scientific">Candida glabrata (strain ATCC 2001 / BCRC 20586 / JCM 3761 / NBRC 0622 / NRRL Y-65 / CBS 138)</name>
    <name type="common">Yeast</name>
    <name type="synonym">Nakaseomyces glabratus</name>
    <dbReference type="NCBI Taxonomy" id="284593"/>
    <lineage>
        <taxon>Eukaryota</taxon>
        <taxon>Fungi</taxon>
        <taxon>Dikarya</taxon>
        <taxon>Ascomycota</taxon>
        <taxon>Saccharomycotina</taxon>
        <taxon>Saccharomycetes</taxon>
        <taxon>Saccharomycetales</taxon>
        <taxon>Saccharomycetaceae</taxon>
        <taxon>Nakaseomyces</taxon>
    </lineage>
</organism>
<dbReference type="Pfam" id="PF17242">
    <property type="entry name" value="DUF5315"/>
    <property type="match status" value="1"/>
</dbReference>
<gene>
    <name evidence="2 3" type="ordered locus">CAGL0H05423g</name>
</gene>
<dbReference type="HOGENOM" id="CLU_831535_0_0_1"/>
<feature type="coiled-coil region" evidence="1">
    <location>
        <begin position="246"/>
        <end position="280"/>
    </location>
</feature>
<evidence type="ECO:0000256" key="1">
    <source>
        <dbReference type="SAM" id="Coils"/>
    </source>
</evidence>
<reference evidence="3 4" key="1">
    <citation type="journal article" date="2004" name="Nature">
        <title>Genome evolution in yeasts.</title>
        <authorList>
            <consortium name="Genolevures"/>
            <person name="Dujon B."/>
            <person name="Sherman D."/>
            <person name="Fischer G."/>
            <person name="Durrens P."/>
            <person name="Casaregola S."/>
            <person name="Lafontaine I."/>
            <person name="de Montigny J."/>
            <person name="Marck C."/>
            <person name="Neuveglise C."/>
            <person name="Talla E."/>
            <person name="Goffard N."/>
            <person name="Frangeul L."/>
            <person name="Aigle M."/>
            <person name="Anthouard V."/>
            <person name="Babour A."/>
            <person name="Barbe V."/>
            <person name="Barnay S."/>
            <person name="Blanchin S."/>
            <person name="Beckerich J.M."/>
            <person name="Beyne E."/>
            <person name="Bleykasten C."/>
            <person name="Boisrame A."/>
            <person name="Boyer J."/>
            <person name="Cattolico L."/>
            <person name="Confanioleri F."/>
            <person name="de Daruvar A."/>
            <person name="Despons L."/>
            <person name="Fabre E."/>
            <person name="Fairhead C."/>
            <person name="Ferry-Dumazet H."/>
            <person name="Groppi A."/>
            <person name="Hantraye F."/>
            <person name="Hennequin C."/>
            <person name="Jauniaux N."/>
            <person name="Joyet P."/>
            <person name="Kachouri R."/>
            <person name="Kerrest A."/>
            <person name="Koszul R."/>
            <person name="Lemaire M."/>
            <person name="Lesur I."/>
            <person name="Ma L."/>
            <person name="Muller H."/>
            <person name="Nicaud J.M."/>
            <person name="Nikolski M."/>
            <person name="Oztas S."/>
            <person name="Ozier-Kalogeropoulos O."/>
            <person name="Pellenz S."/>
            <person name="Potier S."/>
            <person name="Richard G.F."/>
            <person name="Straub M.L."/>
            <person name="Suleau A."/>
            <person name="Swennene D."/>
            <person name="Tekaia F."/>
            <person name="Wesolowski-Louvel M."/>
            <person name="Westhof E."/>
            <person name="Wirth B."/>
            <person name="Zeniou-Meyer M."/>
            <person name="Zivanovic I."/>
            <person name="Bolotin-Fukuhara M."/>
            <person name="Thierry A."/>
            <person name="Bouchier C."/>
            <person name="Caudron B."/>
            <person name="Scarpelli C."/>
            <person name="Gaillardin C."/>
            <person name="Weissenbach J."/>
            <person name="Wincker P."/>
            <person name="Souciet J.L."/>
        </authorList>
    </citation>
    <scope>NUCLEOTIDE SEQUENCE [LARGE SCALE GENOMIC DNA]</scope>
    <source>
        <strain evidence="4">ATCC 2001 / BCRC 20586 / JCM 3761 / NBRC 0622 / NRRL Y-65 / CBS 138</strain>
    </source>
</reference>
<dbReference type="AlphaFoldDB" id="Q6FRW2"/>
<dbReference type="VEuPathDB" id="FungiDB:CAGL0H05423g"/>
<evidence type="ECO:0000313" key="3">
    <source>
        <dbReference type="EMBL" id="CAG59965.1"/>
    </source>
</evidence>
<protein>
    <submittedName>
        <fullName evidence="3">Uncharacterized protein</fullName>
    </submittedName>
</protein>
<sequence length="334" mass="37705">MDGIERVNSVRQHYNDDVPSFVIDNVSDIDTESAGTEPYLNAFDNKDHNNTEFETGRSDNFFNFNYNDNDNDIDNYNDNEIGNDNDVELDLVEDSKDNFMMMVPRTLPTSGISEHLWQKRIRANPSDGAQTLEPPSGPVDLLSSADTSQRLKWAGAGPGPNALTMTTSLLNGEKLLRAATYPETEQEQKQARRLHELETPRLVVPPNVDSQERLWQEVGELEQIKSFARQVNMFESMFPHGFESNLNELRKLQNGLVHELRNYNAELEEQERKEIAKQAAASILTFTPPASIHSTDTALLNHSSSDIRLGGFSGANLKAEKYLRQLFEKITDMG</sequence>
<keyword evidence="1" id="KW-0175">Coiled coil</keyword>
<dbReference type="RefSeq" id="XP_447032.1">
    <property type="nucleotide sequence ID" value="XM_447032.1"/>
</dbReference>
<dbReference type="Proteomes" id="UP000002428">
    <property type="component" value="Chromosome H"/>
</dbReference>
<dbReference type="CGD" id="CAL0131492">
    <property type="gene designation" value="CAGL0H05423g"/>
</dbReference>
<proteinExistence type="predicted"/>
<dbReference type="eggNOG" id="ENOG502S5CE">
    <property type="taxonomic scope" value="Eukaryota"/>
</dbReference>
<keyword evidence="4" id="KW-1185">Reference proteome</keyword>
<dbReference type="KEGG" id="cgr:2888455"/>